<evidence type="ECO:0000313" key="2">
    <source>
        <dbReference type="EMBL" id="MFC4356678.1"/>
    </source>
</evidence>
<dbReference type="PIRSF" id="PIRSF030471">
    <property type="entry name" value="STR_Vng0742h_prd"/>
    <property type="match status" value="1"/>
</dbReference>
<dbReference type="AlphaFoldDB" id="A0ABD5P7L0"/>
<accession>A0ABD5P7L0</accession>
<feature type="domain" description="DICT" evidence="1">
    <location>
        <begin position="104"/>
        <end position="208"/>
    </location>
</feature>
<dbReference type="RefSeq" id="WP_267625117.1">
    <property type="nucleotide sequence ID" value="NZ_JAODIW010000010.1"/>
</dbReference>
<organism evidence="2 3">
    <name type="scientific">Halobium salinum</name>
    <dbReference type="NCBI Taxonomy" id="1364940"/>
    <lineage>
        <taxon>Archaea</taxon>
        <taxon>Methanobacteriati</taxon>
        <taxon>Methanobacteriota</taxon>
        <taxon>Stenosarchaea group</taxon>
        <taxon>Halobacteria</taxon>
        <taxon>Halobacteriales</taxon>
        <taxon>Haloferacaceae</taxon>
        <taxon>Halobium</taxon>
    </lineage>
</organism>
<proteinExistence type="predicted"/>
<name>A0ABD5P7L0_9EURY</name>
<protein>
    <submittedName>
        <fullName evidence="2">DICT sensory domain-containing protein</fullName>
    </submittedName>
</protein>
<keyword evidence="3" id="KW-1185">Reference proteome</keyword>
<dbReference type="EMBL" id="JBHSDS010000002">
    <property type="protein sequence ID" value="MFC4356678.1"/>
    <property type="molecule type" value="Genomic_DNA"/>
</dbReference>
<gene>
    <name evidence="2" type="ORF">ACFO0N_01805</name>
</gene>
<sequence length="253" mass="28203">MPFTELIADVESRRKKLSVFTHRPEVDLGEHLGSRHVEVEFESLPGPEYGEFVVVSEDGEYVGSVDLAALDRLVDPEIHDPGSRELVEADFRYLLDILDDTVFSALDRRRLLAASREIEDRALRVGTGTLVAGFQRLSVFESQMEVYLNLASATDLDVHVFGDADWEPPELPGITVHASDDPDVTETWFVAFDGGGDPWYECALVAREVGDGRYEGFWTYDPSLVDRVFEEAGFTKATRGRSADSTPDDAHDC</sequence>
<dbReference type="InterPro" id="IPR019278">
    <property type="entry name" value="DICT_dom"/>
</dbReference>
<reference evidence="2 3" key="1">
    <citation type="journal article" date="2019" name="Int. J. Syst. Evol. Microbiol.">
        <title>The Global Catalogue of Microorganisms (GCM) 10K type strain sequencing project: providing services to taxonomists for standard genome sequencing and annotation.</title>
        <authorList>
            <consortium name="The Broad Institute Genomics Platform"/>
            <consortium name="The Broad Institute Genome Sequencing Center for Infectious Disease"/>
            <person name="Wu L."/>
            <person name="Ma J."/>
        </authorList>
    </citation>
    <scope>NUCLEOTIDE SEQUENCE [LARGE SCALE GENOMIC DNA]</scope>
    <source>
        <strain evidence="2 3">CGMCC 1.12553</strain>
    </source>
</reference>
<evidence type="ECO:0000313" key="3">
    <source>
        <dbReference type="Proteomes" id="UP001595921"/>
    </source>
</evidence>
<dbReference type="InterPro" id="IPR016954">
    <property type="entry name" value="Uncharacterised_Vng0742h"/>
</dbReference>
<dbReference type="Pfam" id="PF10069">
    <property type="entry name" value="DICT"/>
    <property type="match status" value="1"/>
</dbReference>
<evidence type="ECO:0000259" key="1">
    <source>
        <dbReference type="Pfam" id="PF10069"/>
    </source>
</evidence>
<dbReference type="Proteomes" id="UP001595921">
    <property type="component" value="Unassembled WGS sequence"/>
</dbReference>
<comment type="caution">
    <text evidence="2">The sequence shown here is derived from an EMBL/GenBank/DDBJ whole genome shotgun (WGS) entry which is preliminary data.</text>
</comment>